<dbReference type="HOGENOM" id="CLU_096980_1_1_7"/>
<evidence type="ECO:0000313" key="2">
    <source>
        <dbReference type="EMBL" id="ACL64334.1"/>
    </source>
</evidence>
<proteinExistence type="inferred from homology"/>
<dbReference type="SUPFAM" id="SSF111038">
    <property type="entry name" value="YjbQ-like"/>
    <property type="match status" value="1"/>
</dbReference>
<protein>
    <recommendedName>
        <fullName evidence="4">Secondary thiamine-phosphate synthase enzyme</fullName>
    </recommendedName>
</protein>
<dbReference type="Proteomes" id="UP000007089">
    <property type="component" value="Chromosome"/>
</dbReference>
<dbReference type="KEGG" id="acp:A2cp1_0983"/>
<dbReference type="PANTHER" id="PTHR30615:SF8">
    <property type="entry name" value="UPF0047 PROTEIN C4A8.02C"/>
    <property type="match status" value="1"/>
</dbReference>
<dbReference type="PANTHER" id="PTHR30615">
    <property type="entry name" value="UNCHARACTERIZED PROTEIN YJBQ-RELATED"/>
    <property type="match status" value="1"/>
</dbReference>
<name>B8JEK8_ANAD2</name>
<accession>B8JEK8</accession>
<dbReference type="Gene3D" id="2.60.120.460">
    <property type="entry name" value="YjbQ-like"/>
    <property type="match status" value="1"/>
</dbReference>
<evidence type="ECO:0008006" key="4">
    <source>
        <dbReference type="Google" id="ProtNLM"/>
    </source>
</evidence>
<keyword evidence="3" id="KW-1185">Reference proteome</keyword>
<comment type="similarity">
    <text evidence="1">Belongs to the UPF0047 family.</text>
</comment>
<dbReference type="PROSITE" id="PS01314">
    <property type="entry name" value="UPF0047"/>
    <property type="match status" value="1"/>
</dbReference>
<dbReference type="NCBIfam" id="TIGR00149">
    <property type="entry name" value="TIGR00149_YjbQ"/>
    <property type="match status" value="1"/>
</dbReference>
<dbReference type="InterPro" id="IPR035917">
    <property type="entry name" value="YjbQ-like_sf"/>
</dbReference>
<gene>
    <name evidence="2" type="ordered locus">A2cp1_0983</name>
</gene>
<organism evidence="2 3">
    <name type="scientific">Anaeromyxobacter dehalogenans (strain ATCC BAA-258 / DSM 21875 / 2CP-1)</name>
    <dbReference type="NCBI Taxonomy" id="455488"/>
    <lineage>
        <taxon>Bacteria</taxon>
        <taxon>Pseudomonadati</taxon>
        <taxon>Myxococcota</taxon>
        <taxon>Myxococcia</taxon>
        <taxon>Myxococcales</taxon>
        <taxon>Cystobacterineae</taxon>
        <taxon>Anaeromyxobacteraceae</taxon>
        <taxon>Anaeromyxobacter</taxon>
    </lineage>
</organism>
<dbReference type="InterPro" id="IPR001602">
    <property type="entry name" value="UPF0047_YjbQ-like"/>
</dbReference>
<evidence type="ECO:0000313" key="3">
    <source>
        <dbReference type="Proteomes" id="UP000007089"/>
    </source>
</evidence>
<sequence>MCPMRLPDLEVETHAARELVEITAEVRRAVAAAGLREGLLLVYCPHTTAGITIQENADPDVRRDLLLALENAIPDAPARGRYRHAEGNSPAHAMASLLGSSATVIVRDGAPLLGTWQGVFLCELDGPRRRTVHLQAVAP</sequence>
<dbReference type="PIRSF" id="PIRSF004681">
    <property type="entry name" value="UCP004681"/>
    <property type="match status" value="1"/>
</dbReference>
<dbReference type="EMBL" id="CP001359">
    <property type="protein sequence ID" value="ACL64334.1"/>
    <property type="molecule type" value="Genomic_DNA"/>
</dbReference>
<dbReference type="AlphaFoldDB" id="B8JEK8"/>
<reference evidence="2" key="1">
    <citation type="submission" date="2009-01" db="EMBL/GenBank/DDBJ databases">
        <title>Complete sequence of Anaeromyxobacter dehalogenans 2CP-1.</title>
        <authorList>
            <consortium name="US DOE Joint Genome Institute"/>
            <person name="Lucas S."/>
            <person name="Copeland A."/>
            <person name="Lapidus A."/>
            <person name="Glavina del Rio T."/>
            <person name="Dalin E."/>
            <person name="Tice H."/>
            <person name="Bruce D."/>
            <person name="Goodwin L."/>
            <person name="Pitluck S."/>
            <person name="Saunders E."/>
            <person name="Brettin T."/>
            <person name="Detter J.C."/>
            <person name="Han C."/>
            <person name="Larimer F."/>
            <person name="Land M."/>
            <person name="Hauser L."/>
            <person name="Kyrpides N."/>
            <person name="Ovchinnikova G."/>
            <person name="Beliaev A.S."/>
            <person name="Richardson P."/>
        </authorList>
    </citation>
    <scope>NUCLEOTIDE SEQUENCE</scope>
    <source>
        <strain evidence="2">2CP-1</strain>
    </source>
</reference>
<dbReference type="Pfam" id="PF01894">
    <property type="entry name" value="YjbQ"/>
    <property type="match status" value="1"/>
</dbReference>
<evidence type="ECO:0000256" key="1">
    <source>
        <dbReference type="ARBA" id="ARBA00005534"/>
    </source>
</evidence>